<name>A0ABV8R9Z8_9FLAO</name>
<feature type="chain" id="PRO_5047500065" evidence="1">
    <location>
        <begin position="23"/>
        <end position="179"/>
    </location>
</feature>
<protein>
    <submittedName>
        <fullName evidence="2">Uncharacterized protein</fullName>
    </submittedName>
</protein>
<organism evidence="2 3">
    <name type="scientific">Polaribacter marinivivus</name>
    <dbReference type="NCBI Taxonomy" id="1524260"/>
    <lineage>
        <taxon>Bacteria</taxon>
        <taxon>Pseudomonadati</taxon>
        <taxon>Bacteroidota</taxon>
        <taxon>Flavobacteriia</taxon>
        <taxon>Flavobacteriales</taxon>
        <taxon>Flavobacteriaceae</taxon>
    </lineage>
</organism>
<feature type="signal peptide" evidence="1">
    <location>
        <begin position="1"/>
        <end position="22"/>
    </location>
</feature>
<sequence length="179" mass="21343">MKIKFLILLIFTSFSSILYSQATGKIYATIKQVKKESKDLRKYIEKTASSETYKNRNLYASKVESKTKKFIIVLKKAQKTAITYQRNLKENNKPYYEKLRQPLADLQYLLYRSFDILDQLTIFTNRFKNTKNYNTRKKYYKNIRENYNGFASNLAKAEKKLVDIIKARSLLIYENEKNH</sequence>
<proteinExistence type="predicted"/>
<dbReference type="Proteomes" id="UP001595826">
    <property type="component" value="Unassembled WGS sequence"/>
</dbReference>
<accession>A0ABV8R9Z8</accession>
<dbReference type="EMBL" id="JBHSCY010000001">
    <property type="protein sequence ID" value="MFC4268780.1"/>
    <property type="molecule type" value="Genomic_DNA"/>
</dbReference>
<reference evidence="3" key="1">
    <citation type="journal article" date="2019" name="Int. J. Syst. Evol. Microbiol.">
        <title>The Global Catalogue of Microorganisms (GCM) 10K type strain sequencing project: providing services to taxonomists for standard genome sequencing and annotation.</title>
        <authorList>
            <consortium name="The Broad Institute Genomics Platform"/>
            <consortium name="The Broad Institute Genome Sequencing Center for Infectious Disease"/>
            <person name="Wu L."/>
            <person name="Ma J."/>
        </authorList>
    </citation>
    <scope>NUCLEOTIDE SEQUENCE [LARGE SCALE GENOMIC DNA]</scope>
    <source>
        <strain evidence="3">CECT 8655</strain>
    </source>
</reference>
<comment type="caution">
    <text evidence="2">The sequence shown here is derived from an EMBL/GenBank/DDBJ whole genome shotgun (WGS) entry which is preliminary data.</text>
</comment>
<evidence type="ECO:0000313" key="3">
    <source>
        <dbReference type="Proteomes" id="UP001595826"/>
    </source>
</evidence>
<dbReference type="RefSeq" id="WP_377409460.1">
    <property type="nucleotide sequence ID" value="NZ_JBHSCY010000001.1"/>
</dbReference>
<gene>
    <name evidence="2" type="ORF">ACFOWD_07670</name>
</gene>
<keyword evidence="1" id="KW-0732">Signal</keyword>
<evidence type="ECO:0000313" key="2">
    <source>
        <dbReference type="EMBL" id="MFC4268780.1"/>
    </source>
</evidence>
<keyword evidence="3" id="KW-1185">Reference proteome</keyword>
<evidence type="ECO:0000256" key="1">
    <source>
        <dbReference type="SAM" id="SignalP"/>
    </source>
</evidence>